<evidence type="ECO:0000313" key="3">
    <source>
        <dbReference type="Proteomes" id="UP001153555"/>
    </source>
</evidence>
<comment type="caution">
    <text evidence="2">The sequence shown here is derived from an EMBL/GenBank/DDBJ whole genome shotgun (WGS) entry which is preliminary data.</text>
</comment>
<proteinExistence type="predicted"/>
<dbReference type="InterPro" id="IPR034583">
    <property type="entry name" value="EMF1"/>
</dbReference>
<dbReference type="PANTHER" id="PTHR35504:SF1">
    <property type="entry name" value="PROTEIN EMBRYONIC FLOWER 1"/>
    <property type="match status" value="1"/>
</dbReference>
<dbReference type="OrthoDB" id="754229at2759"/>
<dbReference type="Proteomes" id="UP001153555">
    <property type="component" value="Unassembled WGS sequence"/>
</dbReference>
<gene>
    <name evidence="2" type="ORF">SHERM_04979</name>
</gene>
<organism evidence="2 3">
    <name type="scientific">Striga hermonthica</name>
    <name type="common">Purple witchweed</name>
    <name type="synonym">Buchnera hermonthica</name>
    <dbReference type="NCBI Taxonomy" id="68872"/>
    <lineage>
        <taxon>Eukaryota</taxon>
        <taxon>Viridiplantae</taxon>
        <taxon>Streptophyta</taxon>
        <taxon>Embryophyta</taxon>
        <taxon>Tracheophyta</taxon>
        <taxon>Spermatophyta</taxon>
        <taxon>Magnoliopsida</taxon>
        <taxon>eudicotyledons</taxon>
        <taxon>Gunneridae</taxon>
        <taxon>Pentapetalae</taxon>
        <taxon>asterids</taxon>
        <taxon>lamiids</taxon>
        <taxon>Lamiales</taxon>
        <taxon>Orobanchaceae</taxon>
        <taxon>Buchnereae</taxon>
        <taxon>Striga</taxon>
    </lineage>
</organism>
<feature type="region of interest" description="Disordered" evidence="1">
    <location>
        <begin position="167"/>
        <end position="218"/>
    </location>
</feature>
<feature type="region of interest" description="Disordered" evidence="1">
    <location>
        <begin position="252"/>
        <end position="310"/>
    </location>
</feature>
<dbReference type="EMBL" id="CACSLK010030875">
    <property type="protein sequence ID" value="CAA0838371.1"/>
    <property type="molecule type" value="Genomic_DNA"/>
</dbReference>
<dbReference type="GO" id="GO:0045892">
    <property type="term" value="P:negative regulation of DNA-templated transcription"/>
    <property type="evidence" value="ECO:0007669"/>
    <property type="project" value="InterPro"/>
</dbReference>
<name>A0A9N7RRC1_STRHE</name>
<sequence>MDKRIVVGEESHRRNESLASLVQINSIAIDINCAVEEIVPPKHEHFTIRGFVSEMRKKNRKTCYPFASEGQNNDDGDLDLPPLSVPKFRWWQCPNCVPELVDQRSTLDMILANTSNVVAGENRCLTRKDGEEEGLLIQNIGDEKIIPYNMRCADGYNPAANIRTTEVGTSRPHITEANPAQIVETREESSDASDKVNSDGNNPSTKPDEPEKASSGSDDAIAYSALPYKRKPKLRSLADIINKELSFPIEQHRRTKSLSSSHTEDDSNSQPLLEVSSDAAKNTKTPLRKRKNIVLEDEGGPLETSPPNFTAKKLKSSILEAENISNSSKRLELSETDSDRDGPAWPDVRITAKPLPSKARKQKAFEINRKTRRPNVENRTAVQMMSNSSLANYANPGTSFGNFGNYSGPLCKKSVSRQGIDGFNDLPKVKRPEYVSLSESGLGDCAIRDKVALDLSLNSYMSSEMNAKKQESSGKYTGIPDLNESFVDKTNVMEGQQVPDFSELRSFAVHENLDLSEPSSKIPAREGKSSSGLLEQHQAAHNMYYNNPLVERGPSSDDIPMEIVELLAKNQHDKALDNSRKHLGPDSINNSFRRAHYVENTRGPFNFPYYANPRTGLSVTSGGNMGHGHGFLNFPNTKNCRLDKTQFRHWSSVPLYPGPNHMSGPKPREGANDLLWPPRRKNVTFDLTGIQSNPVQSNGLDDQSYQSKKAFNDESLHKEGKIGPGRMAVGPMDAYTNETIPAMQLLSLMDQGIVSGSGFKVGSSNFLDRPFSPCNHHPRLNKNDSQTEKFVGSSLFGKSSNINDFPALLNGARFSGESSKKSFSPQVQMPPPHKGISKALNLAGQHSRSDLRLEICTLNRNPADFSIPDAKNEFMISAKDLKPKKRSSSSSKDKSRPANMDGPKRQRARKDSSIKKAREINS</sequence>
<dbReference type="GO" id="GO:0009910">
    <property type="term" value="P:negative regulation of flower development"/>
    <property type="evidence" value="ECO:0007669"/>
    <property type="project" value="InterPro"/>
</dbReference>
<feature type="compositionally biased region" description="Basic and acidic residues" evidence="1">
    <location>
        <begin position="184"/>
        <end position="197"/>
    </location>
</feature>
<feature type="region of interest" description="Disordered" evidence="1">
    <location>
        <begin position="325"/>
        <end position="362"/>
    </location>
</feature>
<evidence type="ECO:0000256" key="1">
    <source>
        <dbReference type="SAM" id="MobiDB-lite"/>
    </source>
</evidence>
<accession>A0A9N7RRC1</accession>
<dbReference type="AlphaFoldDB" id="A0A9N7RRC1"/>
<keyword evidence="3" id="KW-1185">Reference proteome</keyword>
<feature type="region of interest" description="Disordered" evidence="1">
    <location>
        <begin position="816"/>
        <end position="838"/>
    </location>
</feature>
<dbReference type="GO" id="GO:0048367">
    <property type="term" value="P:shoot system development"/>
    <property type="evidence" value="ECO:0007669"/>
    <property type="project" value="InterPro"/>
</dbReference>
<feature type="compositionally biased region" description="Basic and acidic residues" evidence="1">
    <location>
        <begin position="909"/>
        <end position="922"/>
    </location>
</feature>
<feature type="compositionally biased region" description="Basic and acidic residues" evidence="1">
    <location>
        <begin position="329"/>
        <end position="342"/>
    </location>
</feature>
<feature type="region of interest" description="Disordered" evidence="1">
    <location>
        <begin position="875"/>
        <end position="922"/>
    </location>
</feature>
<evidence type="ECO:0000313" key="2">
    <source>
        <dbReference type="EMBL" id="CAA0838371.1"/>
    </source>
</evidence>
<dbReference type="PANTHER" id="PTHR35504">
    <property type="entry name" value="PROTEIN EMBRYONIC FLOWER 1"/>
    <property type="match status" value="1"/>
</dbReference>
<reference evidence="2" key="1">
    <citation type="submission" date="2019-12" db="EMBL/GenBank/DDBJ databases">
        <authorList>
            <person name="Scholes J."/>
        </authorList>
    </citation>
    <scope>NUCLEOTIDE SEQUENCE</scope>
</reference>
<protein>
    <submittedName>
        <fullName evidence="2">Protein EMBRYONIC FLOWER 1</fullName>
    </submittedName>
</protein>